<dbReference type="GO" id="GO:0008168">
    <property type="term" value="F:methyltransferase activity"/>
    <property type="evidence" value="ECO:0007669"/>
    <property type="project" value="UniProtKB-KW"/>
</dbReference>
<keyword evidence="2" id="KW-0808">Transferase</keyword>
<comment type="caution">
    <text evidence="2">The sequence shown here is derived from an EMBL/GenBank/DDBJ whole genome shotgun (WGS) entry which is preliminary data.</text>
</comment>
<accession>A0ABU1GVE4</accession>
<keyword evidence="2" id="KW-0489">Methyltransferase</keyword>
<dbReference type="Pfam" id="PF08241">
    <property type="entry name" value="Methyltransf_11"/>
    <property type="match status" value="1"/>
</dbReference>
<dbReference type="Proteomes" id="UP001269375">
    <property type="component" value="Unassembled WGS sequence"/>
</dbReference>
<reference evidence="2 3" key="1">
    <citation type="submission" date="2023-04" db="EMBL/GenBank/DDBJ databases">
        <title>A long-awaited taxogenomic arrangement of the family Halomonadaceae.</title>
        <authorList>
            <person name="De La Haba R."/>
            <person name="Chuvochina M."/>
            <person name="Wittouck S."/>
            <person name="Arahal D.R."/>
            <person name="Sanchez-Porro C."/>
            <person name="Hugenholtz P."/>
            <person name="Ventosa A."/>
        </authorList>
    </citation>
    <scope>NUCLEOTIDE SEQUENCE [LARGE SCALE GENOMIC DNA]</scope>
    <source>
        <strain evidence="2 3">DSM 22428</strain>
    </source>
</reference>
<evidence type="ECO:0000313" key="2">
    <source>
        <dbReference type="EMBL" id="MDR5895974.1"/>
    </source>
</evidence>
<gene>
    <name evidence="2" type="ORF">QC825_07825</name>
</gene>
<evidence type="ECO:0000259" key="1">
    <source>
        <dbReference type="Pfam" id="PF08241"/>
    </source>
</evidence>
<evidence type="ECO:0000313" key="3">
    <source>
        <dbReference type="Proteomes" id="UP001269375"/>
    </source>
</evidence>
<dbReference type="EMBL" id="JARWAO010000003">
    <property type="protein sequence ID" value="MDR5895974.1"/>
    <property type="molecule type" value="Genomic_DNA"/>
</dbReference>
<sequence length="264" mass="29352">MSNLEHLMRPFGPWAEWYARNEAFWAEPGGQRLLRNERAVLGPRLEQARGRFGLELSSVDAFLNAAPVGKRIYWAPSVEHAAKPSPLVCLPTALPLPDASMDAVVLHHMLESMPSPHQVLKEAARVTSDKGRLFVVAWNPLGASRFSGRYLSALRRESRTAWRTAQQLGDWLAFVDFKVVGVHYCNFPSAFRKEGRFETLGRRYNMPLGADSFVIEASRKGVPVQPIPVRQALGKWLPASFTNRAGIACDGVQPGPPRAKKDGQ</sequence>
<dbReference type="RefSeq" id="WP_251589909.1">
    <property type="nucleotide sequence ID" value="NZ_JAMLJI010000001.1"/>
</dbReference>
<dbReference type="SUPFAM" id="SSF53335">
    <property type="entry name" value="S-adenosyl-L-methionine-dependent methyltransferases"/>
    <property type="match status" value="1"/>
</dbReference>
<keyword evidence="3" id="KW-1185">Reference proteome</keyword>
<dbReference type="InterPro" id="IPR013216">
    <property type="entry name" value="Methyltransf_11"/>
</dbReference>
<feature type="domain" description="Methyltransferase type 11" evidence="1">
    <location>
        <begin position="87"/>
        <end position="135"/>
    </location>
</feature>
<dbReference type="GO" id="GO:0032259">
    <property type="term" value="P:methylation"/>
    <property type="evidence" value="ECO:0007669"/>
    <property type="project" value="UniProtKB-KW"/>
</dbReference>
<name>A0ABU1GVE4_9GAMM</name>
<proteinExistence type="predicted"/>
<organism evidence="2 3">
    <name type="scientific">Larsenimonas suaedae</name>
    <dbReference type="NCBI Taxonomy" id="1851019"/>
    <lineage>
        <taxon>Bacteria</taxon>
        <taxon>Pseudomonadati</taxon>
        <taxon>Pseudomonadota</taxon>
        <taxon>Gammaproteobacteria</taxon>
        <taxon>Oceanospirillales</taxon>
        <taxon>Halomonadaceae</taxon>
        <taxon>Larsenimonas</taxon>
    </lineage>
</organism>
<dbReference type="InterPro" id="IPR029063">
    <property type="entry name" value="SAM-dependent_MTases_sf"/>
</dbReference>
<protein>
    <submittedName>
        <fullName evidence="2">Methyltransferase domain-containing protein</fullName>
    </submittedName>
</protein>
<dbReference type="Gene3D" id="3.40.50.150">
    <property type="entry name" value="Vaccinia Virus protein VP39"/>
    <property type="match status" value="1"/>
</dbReference>